<reference evidence="2 3" key="1">
    <citation type="submission" date="2023-10" db="EMBL/GenBank/DDBJ databases">
        <title>179-bfca-hs.</title>
        <authorList>
            <person name="Miliotis G."/>
            <person name="Sengupta P."/>
            <person name="Hameed A."/>
            <person name="Chuvochina M."/>
            <person name="Mcdonagh F."/>
            <person name="Simpson A.C."/>
            <person name="Singh N.K."/>
            <person name="Rekha P.D."/>
            <person name="Raman K."/>
            <person name="Hugenholtz P."/>
            <person name="Venkateswaran K."/>
        </authorList>
    </citation>
    <scope>NUCLEOTIDE SEQUENCE [LARGE SCALE GENOMIC DNA]</scope>
    <source>
        <strain evidence="2 3">179-BFC-A-HS</strain>
    </source>
</reference>
<dbReference type="Proteomes" id="UP001228376">
    <property type="component" value="Unassembled WGS sequence"/>
</dbReference>
<dbReference type="RefSeq" id="WP_306065388.1">
    <property type="nucleotide sequence ID" value="NZ_JAROCA020000001.1"/>
</dbReference>
<gene>
    <name evidence="2" type="ORF">P5G51_003025</name>
</gene>
<dbReference type="InterPro" id="IPR035218">
    <property type="entry name" value="DUF5327"/>
</dbReference>
<keyword evidence="3" id="KW-1185">Reference proteome</keyword>
<dbReference type="EMBL" id="JAROCA020000001">
    <property type="protein sequence ID" value="MDY0404515.1"/>
    <property type="molecule type" value="Genomic_DNA"/>
</dbReference>
<accession>A0ABU5CG38</accession>
<evidence type="ECO:0000313" key="3">
    <source>
        <dbReference type="Proteomes" id="UP001228376"/>
    </source>
</evidence>
<protein>
    <submittedName>
        <fullName evidence="2">YwdI family protein</fullName>
    </submittedName>
</protein>
<comment type="caution">
    <text evidence="2">The sequence shown here is derived from an EMBL/GenBank/DDBJ whole genome shotgun (WGS) entry which is preliminary data.</text>
</comment>
<evidence type="ECO:0000256" key="1">
    <source>
        <dbReference type="SAM" id="MobiDB-lite"/>
    </source>
</evidence>
<name>A0ABU5CG38_9BACI</name>
<evidence type="ECO:0000313" key="2">
    <source>
        <dbReference type="EMBL" id="MDY0404515.1"/>
    </source>
</evidence>
<sequence>MVSVHNETIFAKMAKELEKATENQHNADQMLQHVANIKLLCELFLDQKPADTSHHPVSKKSVAASVDDFTAAELKTMLGTSKGKQPASDSDKEDGLSIFDF</sequence>
<feature type="region of interest" description="Disordered" evidence="1">
    <location>
        <begin position="77"/>
        <end position="101"/>
    </location>
</feature>
<dbReference type="Pfam" id="PF17261">
    <property type="entry name" value="DUF5327"/>
    <property type="match status" value="1"/>
</dbReference>
<proteinExistence type="predicted"/>
<organism evidence="2 3">
    <name type="scientific">Tigheibacillus jepli</name>
    <dbReference type="NCBI Taxonomy" id="3035914"/>
    <lineage>
        <taxon>Bacteria</taxon>
        <taxon>Bacillati</taxon>
        <taxon>Bacillota</taxon>
        <taxon>Bacilli</taxon>
        <taxon>Bacillales</taxon>
        <taxon>Bacillaceae</taxon>
        <taxon>Tigheibacillus</taxon>
    </lineage>
</organism>